<gene>
    <name evidence="2" type="ORF">KIH74_25635</name>
</gene>
<comment type="caution">
    <text evidence="2">The sequence shown here is derived from an EMBL/GenBank/DDBJ whole genome shotgun (WGS) entry which is preliminary data.</text>
</comment>
<dbReference type="SMART" id="SM00421">
    <property type="entry name" value="HTH_LUXR"/>
    <property type="match status" value="1"/>
</dbReference>
<dbReference type="InterPro" id="IPR036388">
    <property type="entry name" value="WH-like_DNA-bd_sf"/>
</dbReference>
<organism evidence="2 3">
    <name type="scientific">Kineosporia corallincola</name>
    <dbReference type="NCBI Taxonomy" id="2835133"/>
    <lineage>
        <taxon>Bacteria</taxon>
        <taxon>Bacillati</taxon>
        <taxon>Actinomycetota</taxon>
        <taxon>Actinomycetes</taxon>
        <taxon>Kineosporiales</taxon>
        <taxon>Kineosporiaceae</taxon>
        <taxon>Kineosporia</taxon>
    </lineage>
</organism>
<dbReference type="SUPFAM" id="SSF46894">
    <property type="entry name" value="C-terminal effector domain of the bipartite response regulators"/>
    <property type="match status" value="1"/>
</dbReference>
<dbReference type="RefSeq" id="WP_214158820.1">
    <property type="nucleotide sequence ID" value="NZ_JAHBAY010000012.1"/>
</dbReference>
<evidence type="ECO:0000313" key="3">
    <source>
        <dbReference type="Proteomes" id="UP001197247"/>
    </source>
</evidence>
<dbReference type="PROSITE" id="PS50043">
    <property type="entry name" value="HTH_LUXR_2"/>
    <property type="match status" value="1"/>
</dbReference>
<evidence type="ECO:0000313" key="2">
    <source>
        <dbReference type="EMBL" id="MBT0772352.1"/>
    </source>
</evidence>
<dbReference type="InterPro" id="IPR016032">
    <property type="entry name" value="Sig_transdc_resp-reg_C-effctor"/>
</dbReference>
<accession>A0ABS5TMN4</accession>
<feature type="domain" description="HTH luxR-type" evidence="1">
    <location>
        <begin position="263"/>
        <end position="328"/>
    </location>
</feature>
<dbReference type="InterPro" id="IPR051797">
    <property type="entry name" value="TrmB-like"/>
</dbReference>
<reference evidence="2 3" key="1">
    <citation type="submission" date="2021-05" db="EMBL/GenBank/DDBJ databases">
        <title>Kineosporia and Streptomyces sp. nov. two new marine actinobacteria isolated from Coral.</title>
        <authorList>
            <person name="Buangrab K."/>
            <person name="Sutthacheep M."/>
            <person name="Yeemin T."/>
            <person name="Harunari E."/>
            <person name="Igarashi Y."/>
            <person name="Kanchanasin P."/>
            <person name="Tanasupawat S."/>
            <person name="Phongsopitanun W."/>
        </authorList>
    </citation>
    <scope>NUCLEOTIDE SEQUENCE [LARGE SCALE GENOMIC DNA]</scope>
    <source>
        <strain evidence="2 3">J2-2</strain>
    </source>
</reference>
<dbReference type="CDD" id="cd06170">
    <property type="entry name" value="LuxR_C_like"/>
    <property type="match status" value="1"/>
</dbReference>
<keyword evidence="3" id="KW-1185">Reference proteome</keyword>
<dbReference type="PANTHER" id="PTHR34293:SF1">
    <property type="entry name" value="HTH-TYPE TRANSCRIPTIONAL REGULATOR TRMBL2"/>
    <property type="match status" value="1"/>
</dbReference>
<proteinExistence type="predicted"/>
<dbReference type="Gene3D" id="1.10.10.10">
    <property type="entry name" value="Winged helix-like DNA-binding domain superfamily/Winged helix DNA-binding domain"/>
    <property type="match status" value="1"/>
</dbReference>
<evidence type="ECO:0000259" key="1">
    <source>
        <dbReference type="PROSITE" id="PS50043"/>
    </source>
</evidence>
<protein>
    <recommendedName>
        <fullName evidence="1">HTH luxR-type domain-containing protein</fullName>
    </recommendedName>
</protein>
<dbReference type="InterPro" id="IPR000792">
    <property type="entry name" value="Tscrpt_reg_LuxR_C"/>
</dbReference>
<dbReference type="EMBL" id="JAHBAY010000012">
    <property type="protein sequence ID" value="MBT0772352.1"/>
    <property type="molecule type" value="Genomic_DNA"/>
</dbReference>
<dbReference type="Pfam" id="PF00196">
    <property type="entry name" value="GerE"/>
    <property type="match status" value="1"/>
</dbReference>
<name>A0ABS5TMN4_9ACTN</name>
<dbReference type="Proteomes" id="UP001197247">
    <property type="component" value="Unassembled WGS sequence"/>
</dbReference>
<sequence length="333" mass="36819">MHDDAERLADPAPCGAAGCPSPAGLCAAGRQYYRRRVETGSAGGTPVPRCLSELGLLEPDPGRPGQFTQVTPVVALDRLLRPLEQESSALRGRAMEVQAAFETVEEIFTDARRSRLPHLTVLRGRRTIAETIDAAAESCQEELLTAQPGNKRPQEILDEVLDQNLSLLRRGVRQRTLYQHAVRSDQPTFRYISEVVSAGGDVRTLDEMFDRLVICDRSVAYIPTGPAYAEEALEVRHPAIVRFLVNVFEFAFSRGIPVTTESQRRPSSVVSDTEKTIMRLLVEGQTEIAIARKMSISRRTVAEYVSRISQRLGSNSRTQLGYLMAVNGLIKDA</sequence>
<dbReference type="PRINTS" id="PR00038">
    <property type="entry name" value="HTHLUXR"/>
</dbReference>
<dbReference type="PANTHER" id="PTHR34293">
    <property type="entry name" value="HTH-TYPE TRANSCRIPTIONAL REGULATOR TRMBL2"/>
    <property type="match status" value="1"/>
</dbReference>